<dbReference type="Gene3D" id="3.10.180.10">
    <property type="entry name" value="2,3-Dihydroxybiphenyl 1,2-Dioxygenase, domain 1"/>
    <property type="match status" value="1"/>
</dbReference>
<evidence type="ECO:0000259" key="2">
    <source>
        <dbReference type="PROSITE" id="PS51819"/>
    </source>
</evidence>
<sequence length="174" mass="18614">MAGFGKIMQLGYVVVDVDAAIDHWAGVLGVGPFFVSRRVPYAEVSYRGQPCDAEIAVALASHRGMQIEIIQQVAGGRSMFTDFIDRAGGGLHHVCALTDDLEADLASWKMRGVDVLMGGTTTAGIPFAYLDTDPDDCGRVLELVQPTPGLARFFAKIDAAAEAWDGREARVDLG</sequence>
<dbReference type="RefSeq" id="WP_281843613.1">
    <property type="nucleotide sequence ID" value="NZ_BROH01000013.1"/>
</dbReference>
<accession>A0ABQ5LYW3</accession>
<dbReference type="EMBL" id="BROH01000013">
    <property type="protein sequence ID" value="GKY89590.1"/>
    <property type="molecule type" value="Genomic_DNA"/>
</dbReference>
<organism evidence="3 4">
    <name type="scientific">Sinisalibacter aestuarii</name>
    <dbReference type="NCBI Taxonomy" id="2949426"/>
    <lineage>
        <taxon>Bacteria</taxon>
        <taxon>Pseudomonadati</taxon>
        <taxon>Pseudomonadota</taxon>
        <taxon>Alphaproteobacteria</taxon>
        <taxon>Rhodobacterales</taxon>
        <taxon>Roseobacteraceae</taxon>
        <taxon>Sinisalibacter</taxon>
    </lineage>
</organism>
<gene>
    <name evidence="3" type="ORF">STA1M1_34590</name>
</gene>
<dbReference type="PROSITE" id="PS51819">
    <property type="entry name" value="VOC"/>
    <property type="match status" value="1"/>
</dbReference>
<name>A0ABQ5LYW3_9RHOB</name>
<keyword evidence="4" id="KW-1185">Reference proteome</keyword>
<feature type="domain" description="VOC" evidence="2">
    <location>
        <begin position="6"/>
        <end position="146"/>
    </location>
</feature>
<dbReference type="PANTHER" id="PTHR43048">
    <property type="entry name" value="METHYLMALONYL-COA EPIMERASE"/>
    <property type="match status" value="1"/>
</dbReference>
<reference evidence="3" key="1">
    <citation type="journal article" date="2023" name="Int. J. Syst. Evol. Microbiol.">
        <title>Sinisalibacter aestuarii sp. nov., isolated from estuarine sediment of the Arakawa River.</title>
        <authorList>
            <person name="Arafat S.T."/>
            <person name="Hirano S."/>
            <person name="Sato A."/>
            <person name="Takeuchi K."/>
            <person name="Yasuda T."/>
            <person name="Terahara T."/>
            <person name="Hamada M."/>
            <person name="Kobayashi T."/>
        </authorList>
    </citation>
    <scope>NUCLEOTIDE SEQUENCE</scope>
    <source>
        <strain evidence="3">B-399</strain>
    </source>
</reference>
<dbReference type="InterPro" id="IPR029068">
    <property type="entry name" value="Glyas_Bleomycin-R_OHBP_Dase"/>
</dbReference>
<dbReference type="InterPro" id="IPR037523">
    <property type="entry name" value="VOC_core"/>
</dbReference>
<dbReference type="Proteomes" id="UP001144205">
    <property type="component" value="Unassembled WGS sequence"/>
</dbReference>
<proteinExistence type="predicted"/>
<evidence type="ECO:0000313" key="3">
    <source>
        <dbReference type="EMBL" id="GKY89590.1"/>
    </source>
</evidence>
<dbReference type="InterPro" id="IPR051785">
    <property type="entry name" value="MMCE/EMCE_epimerase"/>
</dbReference>
<dbReference type="PANTHER" id="PTHR43048:SF3">
    <property type="entry name" value="METHYLMALONYL-COA EPIMERASE, MITOCHONDRIAL"/>
    <property type="match status" value="1"/>
</dbReference>
<keyword evidence="1" id="KW-0479">Metal-binding</keyword>
<evidence type="ECO:0000256" key="1">
    <source>
        <dbReference type="ARBA" id="ARBA00022723"/>
    </source>
</evidence>
<comment type="caution">
    <text evidence="3">The sequence shown here is derived from an EMBL/GenBank/DDBJ whole genome shotgun (WGS) entry which is preliminary data.</text>
</comment>
<evidence type="ECO:0000313" key="4">
    <source>
        <dbReference type="Proteomes" id="UP001144205"/>
    </source>
</evidence>
<protein>
    <recommendedName>
        <fullName evidence="2">VOC domain-containing protein</fullName>
    </recommendedName>
</protein>
<dbReference type="Pfam" id="PF13669">
    <property type="entry name" value="Glyoxalase_4"/>
    <property type="match status" value="1"/>
</dbReference>
<dbReference type="SUPFAM" id="SSF54593">
    <property type="entry name" value="Glyoxalase/Bleomycin resistance protein/Dihydroxybiphenyl dioxygenase"/>
    <property type="match status" value="1"/>
</dbReference>